<evidence type="ECO:0000313" key="1">
    <source>
        <dbReference type="EMBL" id="GAH09114.1"/>
    </source>
</evidence>
<accession>X1DVZ9</accession>
<dbReference type="AlphaFoldDB" id="X1DVZ9"/>
<sequence>FYALRLSKIVQANKAYIMAVIGINPPWITQAYN</sequence>
<gene>
    <name evidence="1" type="ORF">S01H4_64295</name>
</gene>
<protein>
    <submittedName>
        <fullName evidence="1">Uncharacterized protein</fullName>
    </submittedName>
</protein>
<organism evidence="1">
    <name type="scientific">marine sediment metagenome</name>
    <dbReference type="NCBI Taxonomy" id="412755"/>
    <lineage>
        <taxon>unclassified sequences</taxon>
        <taxon>metagenomes</taxon>
        <taxon>ecological metagenomes</taxon>
    </lineage>
</organism>
<proteinExistence type="predicted"/>
<name>X1DVZ9_9ZZZZ</name>
<dbReference type="EMBL" id="BART01038939">
    <property type="protein sequence ID" value="GAH09114.1"/>
    <property type="molecule type" value="Genomic_DNA"/>
</dbReference>
<reference evidence="1" key="1">
    <citation type="journal article" date="2014" name="Front. Microbiol.">
        <title>High frequency of phylogenetically diverse reductive dehalogenase-homologous genes in deep subseafloor sedimentary metagenomes.</title>
        <authorList>
            <person name="Kawai M."/>
            <person name="Futagami T."/>
            <person name="Toyoda A."/>
            <person name="Takaki Y."/>
            <person name="Nishi S."/>
            <person name="Hori S."/>
            <person name="Arai W."/>
            <person name="Tsubouchi T."/>
            <person name="Morono Y."/>
            <person name="Uchiyama I."/>
            <person name="Ito T."/>
            <person name="Fujiyama A."/>
            <person name="Inagaki F."/>
            <person name="Takami H."/>
        </authorList>
    </citation>
    <scope>NUCLEOTIDE SEQUENCE</scope>
    <source>
        <strain evidence="1">Expedition CK06-06</strain>
    </source>
</reference>
<feature type="non-terminal residue" evidence="1">
    <location>
        <position position="1"/>
    </location>
</feature>
<comment type="caution">
    <text evidence="1">The sequence shown here is derived from an EMBL/GenBank/DDBJ whole genome shotgun (WGS) entry which is preliminary data.</text>
</comment>